<evidence type="ECO:0000256" key="2">
    <source>
        <dbReference type="ARBA" id="ARBA00006148"/>
    </source>
</evidence>
<dbReference type="GO" id="GO:0015366">
    <property type="term" value="F:malate:proton symporter activity"/>
    <property type="evidence" value="ECO:0007669"/>
    <property type="project" value="TreeGrafter"/>
</dbReference>
<protein>
    <recommendedName>
        <fullName evidence="10">C4-dicarboxylate transport protein</fullName>
    </recommendedName>
</protein>
<evidence type="ECO:0000256" key="4">
    <source>
        <dbReference type="ARBA" id="ARBA00022475"/>
    </source>
</evidence>
<feature type="transmembrane region" description="Helical" evidence="10">
    <location>
        <begin position="356"/>
        <end position="383"/>
    </location>
</feature>
<dbReference type="InterPro" id="IPR023954">
    <property type="entry name" value="C4_dicarb_transport"/>
</dbReference>
<evidence type="ECO:0000313" key="11">
    <source>
        <dbReference type="EMBL" id="TFV48405.1"/>
    </source>
</evidence>
<dbReference type="InterPro" id="IPR001991">
    <property type="entry name" value="Na-dicarboxylate_symporter"/>
</dbReference>
<dbReference type="Gene3D" id="1.10.3860.10">
    <property type="entry name" value="Sodium:dicarboxylate symporter"/>
    <property type="match status" value="1"/>
</dbReference>
<sequence>MTTMATAAPARASQAWYKILYVQVLIAILIGAMVGCLWPSVATNDWVKALGDGFIKLIKMVIAPIIFCTVTSGIAHIQDAKKVGRVGIKALVYFEIVSSFALVLGLLMGNLVQIGHGLAVKPDAGAVANYVKQAEASKTVDFFLNIIPDTVVGAFARGDVLQVLLFAILFGFSLMALGNRGERLRGMIDDVANAVFGVIAIIMKAAPIGAFAAMAFTIGKFGPAALGNLIGLIALFYATAALFVVVVLGLIARLVGFSIFKFIVYIKDEILIVLGTSSSESALPQLMEKLERLGCSKPVVGLVVPTGYSFNLDGTNIYMTLATLFIAQALGVDLTFGQQLTILLVAMLTSKGASGVTGAGFITLAATLSVVNPALVPGMAIVFSIDKFMSEVRALTNITGNGIAAVFVSWWEDELEHATLQARLNQPNVSITDTR</sequence>
<comment type="function">
    <text evidence="10">Responsible for the transport of dicarboxylates such as succinate, fumarate, and malate across the membrane.</text>
</comment>
<comment type="caution">
    <text evidence="11">The sequence shown here is derived from an EMBL/GenBank/DDBJ whole genome shotgun (WGS) entry which is preliminary data.</text>
</comment>
<dbReference type="PANTHER" id="PTHR42865:SF1">
    <property type="entry name" value="AEROBIC C4-DICARBOXYLATE TRANSPORT PROTEIN"/>
    <property type="match status" value="1"/>
</dbReference>
<gene>
    <name evidence="10 11" type="primary">dctA</name>
    <name evidence="11" type="ORF">E4K65_13625</name>
</gene>
<feature type="transmembrane region" description="Helical" evidence="10">
    <location>
        <begin position="230"/>
        <end position="252"/>
    </location>
</feature>
<dbReference type="Proteomes" id="UP000297966">
    <property type="component" value="Unassembled WGS sequence"/>
</dbReference>
<feature type="transmembrane region" description="Helical" evidence="10">
    <location>
        <begin position="90"/>
        <end position="112"/>
    </location>
</feature>
<evidence type="ECO:0000313" key="12">
    <source>
        <dbReference type="Proteomes" id="UP000297966"/>
    </source>
</evidence>
<dbReference type="GO" id="GO:0015138">
    <property type="term" value="F:fumarate transmembrane transporter activity"/>
    <property type="evidence" value="ECO:0007669"/>
    <property type="project" value="TreeGrafter"/>
</dbReference>
<keyword evidence="4 10" id="KW-1003">Cell membrane</keyword>
<keyword evidence="8 10" id="KW-1133">Transmembrane helix</keyword>
<feature type="transmembrane region" description="Helical" evidence="10">
    <location>
        <begin position="20"/>
        <end position="41"/>
    </location>
</feature>
<evidence type="ECO:0000256" key="9">
    <source>
        <dbReference type="ARBA" id="ARBA00023136"/>
    </source>
</evidence>
<keyword evidence="5" id="KW-0997">Cell inner membrane</keyword>
<feature type="transmembrane region" description="Helical" evidence="10">
    <location>
        <begin position="160"/>
        <end position="179"/>
    </location>
</feature>
<evidence type="ECO:0000256" key="5">
    <source>
        <dbReference type="ARBA" id="ARBA00022519"/>
    </source>
</evidence>
<dbReference type="GO" id="GO:0070778">
    <property type="term" value="P:L-aspartate transmembrane transport"/>
    <property type="evidence" value="ECO:0007669"/>
    <property type="project" value="TreeGrafter"/>
</dbReference>
<feature type="transmembrane region" description="Helical" evidence="10">
    <location>
        <begin position="317"/>
        <end position="336"/>
    </location>
</feature>
<organism evidence="11 12">
    <name type="scientific">Bradyrhizobium niftali</name>
    <dbReference type="NCBI Taxonomy" id="2560055"/>
    <lineage>
        <taxon>Bacteria</taxon>
        <taxon>Pseudomonadati</taxon>
        <taxon>Pseudomonadota</taxon>
        <taxon>Alphaproteobacteria</taxon>
        <taxon>Hyphomicrobiales</taxon>
        <taxon>Nitrobacteraceae</taxon>
        <taxon>Bradyrhizobium</taxon>
    </lineage>
</organism>
<evidence type="ECO:0000256" key="1">
    <source>
        <dbReference type="ARBA" id="ARBA00004429"/>
    </source>
</evidence>
<dbReference type="InterPro" id="IPR036458">
    <property type="entry name" value="Na:dicarbo_symporter_sf"/>
</dbReference>
<keyword evidence="6 10" id="KW-0812">Transmembrane</keyword>
<reference evidence="11 12" key="1">
    <citation type="submission" date="2019-03" db="EMBL/GenBank/DDBJ databases">
        <title>Bradyrhizobium diversity isolated from nodules of Chamaecrista fasciculata.</title>
        <authorList>
            <person name="Klepa M.S."/>
            <person name="Urquiaga M.O."/>
            <person name="Hungria M."/>
            <person name="Delamuta J.R."/>
        </authorList>
    </citation>
    <scope>NUCLEOTIDE SEQUENCE [LARGE SCALE GENOMIC DNA]</scope>
    <source>
        <strain evidence="11 12">CNPSo 3448</strain>
    </source>
</reference>
<evidence type="ECO:0000256" key="8">
    <source>
        <dbReference type="ARBA" id="ARBA00022989"/>
    </source>
</evidence>
<keyword evidence="9 10" id="KW-0472">Membrane</keyword>
<dbReference type="PROSITE" id="PS00714">
    <property type="entry name" value="NA_DICARBOXYL_SYMP_2"/>
    <property type="match status" value="1"/>
</dbReference>
<dbReference type="FunFam" id="1.10.3860.10:FF:000001">
    <property type="entry name" value="C4-dicarboxylate transport protein"/>
    <property type="match status" value="1"/>
</dbReference>
<dbReference type="HAMAP" id="MF_01300">
    <property type="entry name" value="C4_dicarb_transport"/>
    <property type="match status" value="1"/>
</dbReference>
<name>A0A4Y9LZY4_9BRAD</name>
<dbReference type="RefSeq" id="WP_135174562.1">
    <property type="nucleotide sequence ID" value="NZ_SPQT01000005.1"/>
</dbReference>
<dbReference type="EMBL" id="SPQT01000005">
    <property type="protein sequence ID" value="TFV48405.1"/>
    <property type="molecule type" value="Genomic_DNA"/>
</dbReference>
<evidence type="ECO:0000256" key="6">
    <source>
        <dbReference type="ARBA" id="ARBA00022692"/>
    </source>
</evidence>
<feature type="transmembrane region" description="Helical" evidence="10">
    <location>
        <begin position="191"/>
        <end position="218"/>
    </location>
</feature>
<dbReference type="GO" id="GO:0005886">
    <property type="term" value="C:plasma membrane"/>
    <property type="evidence" value="ECO:0007669"/>
    <property type="project" value="UniProtKB-SubCell"/>
</dbReference>
<dbReference type="PRINTS" id="PR00173">
    <property type="entry name" value="EDTRNSPORT"/>
</dbReference>
<dbReference type="PANTHER" id="PTHR42865">
    <property type="entry name" value="PROTON/GLUTAMATE-ASPARTATE SYMPORTER"/>
    <property type="match status" value="1"/>
</dbReference>
<comment type="subcellular location">
    <subcellularLocation>
        <location evidence="1">Cell inner membrane</location>
        <topology evidence="1">Multi-pass membrane protein</topology>
    </subcellularLocation>
    <subcellularLocation>
        <location evidence="10">Cell membrane</location>
        <topology evidence="10">Multi-pass membrane protein</topology>
    </subcellularLocation>
</comment>
<dbReference type="Pfam" id="PF00375">
    <property type="entry name" value="SDF"/>
    <property type="match status" value="1"/>
</dbReference>
<dbReference type="SUPFAM" id="SSF118215">
    <property type="entry name" value="Proton glutamate symport protein"/>
    <property type="match status" value="1"/>
</dbReference>
<dbReference type="InterPro" id="IPR018107">
    <property type="entry name" value="Na-dicarboxylate_symporter_CS"/>
</dbReference>
<dbReference type="AlphaFoldDB" id="A0A4Y9LZY4"/>
<keyword evidence="7 10" id="KW-0769">Symport</keyword>
<keyword evidence="3 10" id="KW-0813">Transport</keyword>
<accession>A0A4Y9LZY4</accession>
<evidence type="ECO:0000256" key="10">
    <source>
        <dbReference type="HAMAP-Rule" id="MF_01300"/>
    </source>
</evidence>
<proteinExistence type="inferred from homology"/>
<feature type="transmembrane region" description="Helical" evidence="10">
    <location>
        <begin position="61"/>
        <end position="78"/>
    </location>
</feature>
<dbReference type="GO" id="GO:0015141">
    <property type="term" value="F:succinate transmembrane transporter activity"/>
    <property type="evidence" value="ECO:0007669"/>
    <property type="project" value="TreeGrafter"/>
</dbReference>
<evidence type="ECO:0000256" key="3">
    <source>
        <dbReference type="ARBA" id="ARBA00022448"/>
    </source>
</evidence>
<keyword evidence="12" id="KW-1185">Reference proteome</keyword>
<dbReference type="OrthoDB" id="9766690at2"/>
<dbReference type="NCBIfam" id="NF002461">
    <property type="entry name" value="PRK01663.1"/>
    <property type="match status" value="1"/>
</dbReference>
<evidence type="ECO:0000256" key="7">
    <source>
        <dbReference type="ARBA" id="ARBA00022847"/>
    </source>
</evidence>
<comment type="similarity">
    <text evidence="2 10">Belongs to the dicarboxylate/amino acid:cation symporter (DAACS) (TC 2.A.23) family.</text>
</comment>